<accession>A0A401TPE2</accession>
<dbReference type="SUPFAM" id="SSF48726">
    <property type="entry name" value="Immunoglobulin"/>
    <property type="match status" value="1"/>
</dbReference>
<protein>
    <recommendedName>
        <fullName evidence="4">Immunoglobulin domain-containing protein</fullName>
    </recommendedName>
</protein>
<gene>
    <name evidence="2" type="ORF">chiPu_0028766</name>
</gene>
<dbReference type="AlphaFoldDB" id="A0A401TPE2"/>
<dbReference type="InterPro" id="IPR013783">
    <property type="entry name" value="Ig-like_fold"/>
</dbReference>
<dbReference type="InterPro" id="IPR036179">
    <property type="entry name" value="Ig-like_dom_sf"/>
</dbReference>
<evidence type="ECO:0000313" key="3">
    <source>
        <dbReference type="Proteomes" id="UP000287033"/>
    </source>
</evidence>
<proteinExistence type="predicted"/>
<dbReference type="Gene3D" id="2.60.40.10">
    <property type="entry name" value="Immunoglobulins"/>
    <property type="match status" value="1"/>
</dbReference>
<sequence length="76" mass="7999">MAPAIFSGVIFLLVKADGAAPRLYQTAQSAGFAITFAIANITHDDSGRYCCLYQLKQEGALLNSSESDSVLVTVTG</sequence>
<evidence type="ECO:0000313" key="2">
    <source>
        <dbReference type="EMBL" id="GCC44458.1"/>
    </source>
</evidence>
<feature type="chain" id="PRO_5019355906" description="Immunoglobulin domain-containing protein" evidence="1">
    <location>
        <begin position="19"/>
        <end position="76"/>
    </location>
</feature>
<dbReference type="OrthoDB" id="8917711at2759"/>
<dbReference type="EMBL" id="BEZZ01139540">
    <property type="protein sequence ID" value="GCC44458.1"/>
    <property type="molecule type" value="Genomic_DNA"/>
</dbReference>
<evidence type="ECO:0000256" key="1">
    <source>
        <dbReference type="SAM" id="SignalP"/>
    </source>
</evidence>
<feature type="signal peptide" evidence="1">
    <location>
        <begin position="1"/>
        <end position="18"/>
    </location>
</feature>
<keyword evidence="1" id="KW-0732">Signal</keyword>
<name>A0A401TPE2_CHIPU</name>
<evidence type="ECO:0008006" key="4">
    <source>
        <dbReference type="Google" id="ProtNLM"/>
    </source>
</evidence>
<keyword evidence="3" id="KW-1185">Reference proteome</keyword>
<comment type="caution">
    <text evidence="2">The sequence shown here is derived from an EMBL/GenBank/DDBJ whole genome shotgun (WGS) entry which is preliminary data.</text>
</comment>
<dbReference type="Proteomes" id="UP000287033">
    <property type="component" value="Unassembled WGS sequence"/>
</dbReference>
<reference evidence="2 3" key="1">
    <citation type="journal article" date="2018" name="Nat. Ecol. Evol.">
        <title>Shark genomes provide insights into elasmobranch evolution and the origin of vertebrates.</title>
        <authorList>
            <person name="Hara Y"/>
            <person name="Yamaguchi K"/>
            <person name="Onimaru K"/>
            <person name="Kadota M"/>
            <person name="Koyanagi M"/>
            <person name="Keeley SD"/>
            <person name="Tatsumi K"/>
            <person name="Tanaka K"/>
            <person name="Motone F"/>
            <person name="Kageyama Y"/>
            <person name="Nozu R"/>
            <person name="Adachi N"/>
            <person name="Nishimura O"/>
            <person name="Nakagawa R"/>
            <person name="Tanegashima C"/>
            <person name="Kiyatake I"/>
            <person name="Matsumoto R"/>
            <person name="Murakumo K"/>
            <person name="Nishida K"/>
            <person name="Terakita A"/>
            <person name="Kuratani S"/>
            <person name="Sato K"/>
            <person name="Hyodo S Kuraku.S."/>
        </authorList>
    </citation>
    <scope>NUCLEOTIDE SEQUENCE [LARGE SCALE GENOMIC DNA]</scope>
</reference>
<organism evidence="2 3">
    <name type="scientific">Chiloscyllium punctatum</name>
    <name type="common">Brownbanded bambooshark</name>
    <name type="synonym">Hemiscyllium punctatum</name>
    <dbReference type="NCBI Taxonomy" id="137246"/>
    <lineage>
        <taxon>Eukaryota</taxon>
        <taxon>Metazoa</taxon>
        <taxon>Chordata</taxon>
        <taxon>Craniata</taxon>
        <taxon>Vertebrata</taxon>
        <taxon>Chondrichthyes</taxon>
        <taxon>Elasmobranchii</taxon>
        <taxon>Galeomorphii</taxon>
        <taxon>Galeoidea</taxon>
        <taxon>Orectolobiformes</taxon>
        <taxon>Hemiscylliidae</taxon>
        <taxon>Chiloscyllium</taxon>
    </lineage>
</organism>